<accession>G3IBM9</accession>
<reference evidence="2" key="1">
    <citation type="journal article" date="2011" name="Nat. Biotechnol.">
        <title>The genomic sequence of the Chinese hamster ovary (CHO)-K1 cell line.</title>
        <authorList>
            <person name="Xu X."/>
            <person name="Nagarajan H."/>
            <person name="Lewis N.E."/>
            <person name="Pan S."/>
            <person name="Cai Z."/>
            <person name="Liu X."/>
            <person name="Chen W."/>
            <person name="Xie M."/>
            <person name="Wang W."/>
            <person name="Hammond S."/>
            <person name="Andersen M.R."/>
            <person name="Neff N."/>
            <person name="Passarelli B."/>
            <person name="Koh W."/>
            <person name="Fan H.C."/>
            <person name="Wang J."/>
            <person name="Gui Y."/>
            <person name="Lee K.H."/>
            <person name="Betenbaugh M.J."/>
            <person name="Quake S.R."/>
            <person name="Famili I."/>
            <person name="Palsson B.O."/>
            <person name="Wang J."/>
        </authorList>
    </citation>
    <scope>NUCLEOTIDE SEQUENCE [LARGE SCALE GENOMIC DNA]</scope>
    <source>
        <strain evidence="2">CHO K1 cell line</strain>
    </source>
</reference>
<proteinExistence type="predicted"/>
<dbReference type="EMBL" id="JH001839">
    <property type="protein sequence ID" value="EGW03459.1"/>
    <property type="molecule type" value="Genomic_DNA"/>
</dbReference>
<evidence type="ECO:0000313" key="1">
    <source>
        <dbReference type="EMBL" id="EGW03459.1"/>
    </source>
</evidence>
<gene>
    <name evidence="1" type="ORF">I79_021060</name>
</gene>
<evidence type="ECO:0000313" key="2">
    <source>
        <dbReference type="Proteomes" id="UP000001075"/>
    </source>
</evidence>
<organism evidence="1 2">
    <name type="scientific">Cricetulus griseus</name>
    <name type="common">Chinese hamster</name>
    <name type="synonym">Cricetulus barabensis griseus</name>
    <dbReference type="NCBI Taxonomy" id="10029"/>
    <lineage>
        <taxon>Eukaryota</taxon>
        <taxon>Metazoa</taxon>
        <taxon>Chordata</taxon>
        <taxon>Craniata</taxon>
        <taxon>Vertebrata</taxon>
        <taxon>Euteleostomi</taxon>
        <taxon>Mammalia</taxon>
        <taxon>Eutheria</taxon>
        <taxon>Euarchontoglires</taxon>
        <taxon>Glires</taxon>
        <taxon>Rodentia</taxon>
        <taxon>Myomorpha</taxon>
        <taxon>Muroidea</taxon>
        <taxon>Cricetidae</taxon>
        <taxon>Cricetinae</taxon>
        <taxon>Cricetulus</taxon>
    </lineage>
</organism>
<dbReference type="InParanoid" id="G3IBM9"/>
<name>G3IBM9_CRIGR</name>
<protein>
    <submittedName>
        <fullName evidence="1">Uncharacterized protein</fullName>
    </submittedName>
</protein>
<dbReference type="Proteomes" id="UP000001075">
    <property type="component" value="Unassembled WGS sequence"/>
</dbReference>
<sequence length="97" mass="11131">MFEKYFEVKTVTILVFIVYSDHEMLLLSVEGYSFYKKAKSDETGSHRVALAVLELCRSDHTGLKLRDPSATASGVLELEMYTTMPGLLYFYDHLLKQ</sequence>
<dbReference type="AlphaFoldDB" id="G3IBM9"/>